<accession>A0A397TB30</accession>
<protein>
    <submittedName>
        <fullName evidence="2">Uncharacterized protein</fullName>
    </submittedName>
</protein>
<evidence type="ECO:0000313" key="3">
    <source>
        <dbReference type="Proteomes" id="UP000265703"/>
    </source>
</evidence>
<evidence type="ECO:0000256" key="1">
    <source>
        <dbReference type="SAM" id="Phobius"/>
    </source>
</evidence>
<comment type="caution">
    <text evidence="2">The sequence shown here is derived from an EMBL/GenBank/DDBJ whole genome shotgun (WGS) entry which is preliminary data.</text>
</comment>
<evidence type="ECO:0000313" key="2">
    <source>
        <dbReference type="EMBL" id="RIA93615.1"/>
    </source>
</evidence>
<reference evidence="2 3" key="1">
    <citation type="submission" date="2018-06" db="EMBL/GenBank/DDBJ databases">
        <title>Comparative genomics reveals the genomic features of Rhizophagus irregularis, R. cerebriforme, R. diaphanum and Gigaspora rosea, and their symbiotic lifestyle signature.</title>
        <authorList>
            <person name="Morin E."/>
            <person name="San Clemente H."/>
            <person name="Chen E.C.H."/>
            <person name="De La Providencia I."/>
            <person name="Hainaut M."/>
            <person name="Kuo A."/>
            <person name="Kohler A."/>
            <person name="Murat C."/>
            <person name="Tang N."/>
            <person name="Roy S."/>
            <person name="Loubradou J."/>
            <person name="Henrissat B."/>
            <person name="Grigoriev I.V."/>
            <person name="Corradi N."/>
            <person name="Roux C."/>
            <person name="Martin F.M."/>
        </authorList>
    </citation>
    <scope>NUCLEOTIDE SEQUENCE [LARGE SCALE GENOMIC DNA]</scope>
    <source>
        <strain evidence="2 3">DAOM 227022</strain>
    </source>
</reference>
<sequence>MSLLSLPSLVNILYLFLLIISTFIVLESLINTFLYSHSFIRFFVFSIDNINSLFLDLMILSVVALFPMTTISREKIFVDILFIYGNI</sequence>
<feature type="transmembrane region" description="Helical" evidence="1">
    <location>
        <begin position="40"/>
        <end position="66"/>
    </location>
</feature>
<keyword evidence="1" id="KW-0812">Transmembrane</keyword>
<dbReference type="EMBL" id="QKYT01000100">
    <property type="protein sequence ID" value="RIA93615.1"/>
    <property type="molecule type" value="Genomic_DNA"/>
</dbReference>
<feature type="transmembrane region" description="Helical" evidence="1">
    <location>
        <begin position="12"/>
        <end position="34"/>
    </location>
</feature>
<proteinExistence type="predicted"/>
<dbReference type="Proteomes" id="UP000265703">
    <property type="component" value="Unassembled WGS sequence"/>
</dbReference>
<keyword evidence="3" id="KW-1185">Reference proteome</keyword>
<keyword evidence="1" id="KW-1133">Transmembrane helix</keyword>
<name>A0A397TB30_9GLOM</name>
<organism evidence="2 3">
    <name type="scientific">Glomus cerebriforme</name>
    <dbReference type="NCBI Taxonomy" id="658196"/>
    <lineage>
        <taxon>Eukaryota</taxon>
        <taxon>Fungi</taxon>
        <taxon>Fungi incertae sedis</taxon>
        <taxon>Mucoromycota</taxon>
        <taxon>Glomeromycotina</taxon>
        <taxon>Glomeromycetes</taxon>
        <taxon>Glomerales</taxon>
        <taxon>Glomeraceae</taxon>
        <taxon>Glomus</taxon>
    </lineage>
</organism>
<gene>
    <name evidence="2" type="ORF">C1645_761944</name>
</gene>
<keyword evidence="1" id="KW-0472">Membrane</keyword>
<dbReference type="AlphaFoldDB" id="A0A397TB30"/>